<dbReference type="GO" id="GO:0032259">
    <property type="term" value="P:methylation"/>
    <property type="evidence" value="ECO:0007669"/>
    <property type="project" value="UniProtKB-KW"/>
</dbReference>
<proteinExistence type="predicted"/>
<evidence type="ECO:0000256" key="3">
    <source>
        <dbReference type="ARBA" id="ARBA00022679"/>
    </source>
</evidence>
<keyword evidence="5" id="KW-0234">DNA repair</keyword>
<dbReference type="PROSITE" id="PS00374">
    <property type="entry name" value="MGMT"/>
    <property type="match status" value="1"/>
</dbReference>
<comment type="caution">
    <text evidence="9">The sequence shown here is derived from an EMBL/GenBank/DDBJ whole genome shotgun (WGS) entry which is preliminary data.</text>
</comment>
<feature type="region of interest" description="Disordered" evidence="7">
    <location>
        <begin position="1"/>
        <end position="24"/>
    </location>
</feature>
<dbReference type="InterPro" id="IPR014048">
    <property type="entry name" value="MethylDNA_cys_MeTrfase_DNA-bd"/>
</dbReference>
<dbReference type="Gene3D" id="1.10.10.10">
    <property type="entry name" value="Winged helix-like DNA-binding domain superfamily/Winged helix DNA-binding domain"/>
    <property type="match status" value="1"/>
</dbReference>
<dbReference type="InterPro" id="IPR036388">
    <property type="entry name" value="WH-like_DNA-bd_sf"/>
</dbReference>
<dbReference type="PANTHER" id="PTHR10815">
    <property type="entry name" value="METHYLATED-DNA--PROTEIN-CYSTEINE METHYLTRANSFERASE"/>
    <property type="match status" value="1"/>
</dbReference>
<dbReference type="Gene3D" id="3.30.160.70">
    <property type="entry name" value="Methylated DNA-protein cysteine methyltransferase domain"/>
    <property type="match status" value="1"/>
</dbReference>
<dbReference type="Pfam" id="PF01035">
    <property type="entry name" value="DNA_binding_1"/>
    <property type="match status" value="1"/>
</dbReference>
<sequence length="207" mass="22458">MTIAAFHKKSADYSAPTQSDTKPSCFKQHGTGETIQYGLVPFKLGMALVAASAVGICWVSLGKEQQSLEKHFHAQFKNALRLPSGANFEKLLINVVSCLEAPSLPNTISLDLRGTVFQQKVWAALRTIPPGTTKTYGEVAHMIGRPQSARAVGTACASNRIAILIPCHRVVRADHGPMNYRWGADLKYDLIQLEASRIQASKSSPGL</sequence>
<protein>
    <submittedName>
        <fullName evidence="9">Methylated-DNA--[protein]-cysteine S-methyltransferase</fullName>
        <ecNumber evidence="9">2.1.1.63</ecNumber>
    </submittedName>
</protein>
<name>A0ABU1AH08_9BACT</name>
<dbReference type="InterPro" id="IPR001497">
    <property type="entry name" value="MethylDNA_cys_MeTrfase_AS"/>
</dbReference>
<evidence type="ECO:0000256" key="7">
    <source>
        <dbReference type="SAM" id="MobiDB-lite"/>
    </source>
</evidence>
<keyword evidence="4" id="KW-0227">DNA damage</keyword>
<keyword evidence="10" id="KW-1185">Reference proteome</keyword>
<dbReference type="InterPro" id="IPR036631">
    <property type="entry name" value="MGMT_N_sf"/>
</dbReference>
<dbReference type="InterPro" id="IPR036217">
    <property type="entry name" value="MethylDNA_cys_MeTrfase_DNAb"/>
</dbReference>
<evidence type="ECO:0000259" key="8">
    <source>
        <dbReference type="Pfam" id="PF01035"/>
    </source>
</evidence>
<evidence type="ECO:0000256" key="4">
    <source>
        <dbReference type="ARBA" id="ARBA00022763"/>
    </source>
</evidence>
<dbReference type="CDD" id="cd06445">
    <property type="entry name" value="ATase"/>
    <property type="match status" value="1"/>
</dbReference>
<dbReference type="SUPFAM" id="SSF53155">
    <property type="entry name" value="Methylated DNA-protein cysteine methyltransferase domain"/>
    <property type="match status" value="1"/>
</dbReference>
<dbReference type="RefSeq" id="WP_308984470.1">
    <property type="nucleotide sequence ID" value="NZ_JARXIC010000007.1"/>
</dbReference>
<accession>A0ABU1AH08</accession>
<evidence type="ECO:0000256" key="6">
    <source>
        <dbReference type="ARBA" id="ARBA00049348"/>
    </source>
</evidence>
<reference evidence="9 10" key="1">
    <citation type="submission" date="2023-04" db="EMBL/GenBank/DDBJ databases">
        <title>A novel bacteria isolated from coastal sediment.</title>
        <authorList>
            <person name="Liu X.-J."/>
            <person name="Du Z.-J."/>
        </authorList>
    </citation>
    <scope>NUCLEOTIDE SEQUENCE [LARGE SCALE GENOMIC DNA]</scope>
    <source>
        <strain evidence="9 10">SDUM461004</strain>
    </source>
</reference>
<dbReference type="GO" id="GO:0003908">
    <property type="term" value="F:methylated-DNA-[protein]-cysteine S-methyltransferase activity"/>
    <property type="evidence" value="ECO:0007669"/>
    <property type="project" value="UniProtKB-EC"/>
</dbReference>
<organism evidence="9 10">
    <name type="scientific">Thalassobacterium sedimentorum</name>
    <dbReference type="NCBI Taxonomy" id="3041258"/>
    <lineage>
        <taxon>Bacteria</taxon>
        <taxon>Pseudomonadati</taxon>
        <taxon>Verrucomicrobiota</taxon>
        <taxon>Opitutia</taxon>
        <taxon>Puniceicoccales</taxon>
        <taxon>Coraliomargaritaceae</taxon>
        <taxon>Thalassobacterium</taxon>
    </lineage>
</organism>
<gene>
    <name evidence="9" type="ORF">QEH59_06100</name>
</gene>
<evidence type="ECO:0000313" key="9">
    <source>
        <dbReference type="EMBL" id="MDQ8193987.1"/>
    </source>
</evidence>
<evidence type="ECO:0000256" key="2">
    <source>
        <dbReference type="ARBA" id="ARBA00022603"/>
    </source>
</evidence>
<feature type="domain" description="Methylated-DNA-[protein]-cysteine S-methyltransferase DNA binding" evidence="8">
    <location>
        <begin position="117"/>
        <end position="195"/>
    </location>
</feature>
<keyword evidence="2 9" id="KW-0489">Methyltransferase</keyword>
<dbReference type="PANTHER" id="PTHR10815:SF14">
    <property type="entry name" value="BIFUNCTIONAL TRANSCRIPTIONAL ACTIVATOR_DNA REPAIR ENZYME ADA"/>
    <property type="match status" value="1"/>
</dbReference>
<dbReference type="EMBL" id="JARXIC010000007">
    <property type="protein sequence ID" value="MDQ8193987.1"/>
    <property type="molecule type" value="Genomic_DNA"/>
</dbReference>
<comment type="catalytic activity">
    <reaction evidence="1">
        <text>a 4-O-methyl-thymidine in DNA + L-cysteinyl-[protein] = a thymidine in DNA + S-methyl-L-cysteinyl-[protein]</text>
        <dbReference type="Rhea" id="RHEA:53428"/>
        <dbReference type="Rhea" id="RHEA-COMP:10131"/>
        <dbReference type="Rhea" id="RHEA-COMP:10132"/>
        <dbReference type="Rhea" id="RHEA-COMP:13555"/>
        <dbReference type="Rhea" id="RHEA-COMP:13556"/>
        <dbReference type="ChEBI" id="CHEBI:29950"/>
        <dbReference type="ChEBI" id="CHEBI:82612"/>
        <dbReference type="ChEBI" id="CHEBI:137386"/>
        <dbReference type="ChEBI" id="CHEBI:137387"/>
        <dbReference type="EC" id="2.1.1.63"/>
    </reaction>
</comment>
<dbReference type="SUPFAM" id="SSF46767">
    <property type="entry name" value="Methylated DNA-protein cysteine methyltransferase, C-terminal domain"/>
    <property type="match status" value="1"/>
</dbReference>
<evidence type="ECO:0000313" key="10">
    <source>
        <dbReference type="Proteomes" id="UP001243717"/>
    </source>
</evidence>
<evidence type="ECO:0000256" key="5">
    <source>
        <dbReference type="ARBA" id="ARBA00023204"/>
    </source>
</evidence>
<comment type="catalytic activity">
    <reaction evidence="6">
        <text>a 6-O-methyl-2'-deoxyguanosine in DNA + L-cysteinyl-[protein] = S-methyl-L-cysteinyl-[protein] + a 2'-deoxyguanosine in DNA</text>
        <dbReference type="Rhea" id="RHEA:24000"/>
        <dbReference type="Rhea" id="RHEA-COMP:10131"/>
        <dbReference type="Rhea" id="RHEA-COMP:10132"/>
        <dbReference type="Rhea" id="RHEA-COMP:11367"/>
        <dbReference type="Rhea" id="RHEA-COMP:11368"/>
        <dbReference type="ChEBI" id="CHEBI:29950"/>
        <dbReference type="ChEBI" id="CHEBI:82612"/>
        <dbReference type="ChEBI" id="CHEBI:85445"/>
        <dbReference type="ChEBI" id="CHEBI:85448"/>
        <dbReference type="EC" id="2.1.1.63"/>
    </reaction>
</comment>
<keyword evidence="3 9" id="KW-0808">Transferase</keyword>
<dbReference type="NCBIfam" id="TIGR00589">
    <property type="entry name" value="ogt"/>
    <property type="match status" value="1"/>
</dbReference>
<dbReference type="EC" id="2.1.1.63" evidence="9"/>
<dbReference type="Proteomes" id="UP001243717">
    <property type="component" value="Unassembled WGS sequence"/>
</dbReference>
<evidence type="ECO:0000256" key="1">
    <source>
        <dbReference type="ARBA" id="ARBA00001286"/>
    </source>
</evidence>